<feature type="transmembrane region" description="Helical" evidence="7">
    <location>
        <begin position="452"/>
        <end position="470"/>
    </location>
</feature>
<dbReference type="PANTHER" id="PTHR43549">
    <property type="entry name" value="MULTIDRUG RESISTANCE PROTEIN YPNP-RELATED"/>
    <property type="match status" value="1"/>
</dbReference>
<dbReference type="GeneID" id="27350073"/>
<dbReference type="Proteomes" id="UP000054466">
    <property type="component" value="Unassembled WGS sequence"/>
</dbReference>
<feature type="transmembrane region" description="Helical" evidence="7">
    <location>
        <begin position="129"/>
        <end position="153"/>
    </location>
</feature>
<keyword evidence="6 7" id="KW-0472">Membrane</keyword>
<keyword evidence="3" id="KW-1003">Cell membrane</keyword>
<keyword evidence="5 7" id="KW-1133">Transmembrane helix</keyword>
<dbReference type="EMBL" id="KN847046">
    <property type="protein sequence ID" value="KIW22596.1"/>
    <property type="molecule type" value="Genomic_DNA"/>
</dbReference>
<keyword evidence="4 7" id="KW-0812">Transmembrane</keyword>
<dbReference type="VEuPathDB" id="FungiDB:PV07_10879"/>
<dbReference type="HOGENOM" id="CLU_030965_1_0_1"/>
<evidence type="ECO:0000256" key="7">
    <source>
        <dbReference type="SAM" id="Phobius"/>
    </source>
</evidence>
<feature type="transmembrane region" description="Helical" evidence="7">
    <location>
        <begin position="238"/>
        <end position="261"/>
    </location>
</feature>
<reference evidence="8 9" key="1">
    <citation type="submission" date="2015-01" db="EMBL/GenBank/DDBJ databases">
        <title>The Genome Sequence of Cladophialophora immunda CBS83496.</title>
        <authorList>
            <consortium name="The Broad Institute Genomics Platform"/>
            <person name="Cuomo C."/>
            <person name="de Hoog S."/>
            <person name="Gorbushina A."/>
            <person name="Stielow B."/>
            <person name="Teixiera M."/>
            <person name="Abouelleil A."/>
            <person name="Chapman S.B."/>
            <person name="Priest M."/>
            <person name="Young S.K."/>
            <person name="Wortman J."/>
            <person name="Nusbaum C."/>
            <person name="Birren B."/>
        </authorList>
    </citation>
    <scope>NUCLEOTIDE SEQUENCE [LARGE SCALE GENOMIC DNA]</scope>
    <source>
        <strain evidence="8 9">CBS 83496</strain>
    </source>
</reference>
<name>A0A0D1Z4S4_9EURO</name>
<dbReference type="PANTHER" id="PTHR43549:SF2">
    <property type="entry name" value="MULTIDRUG RESISTANCE PROTEIN NORM-RELATED"/>
    <property type="match status" value="1"/>
</dbReference>
<evidence type="ECO:0000313" key="9">
    <source>
        <dbReference type="Proteomes" id="UP000054466"/>
    </source>
</evidence>
<gene>
    <name evidence="8" type="ORF">PV07_10879</name>
</gene>
<dbReference type="OrthoDB" id="2119662at2759"/>
<dbReference type="AlphaFoldDB" id="A0A0D1Z4S4"/>
<evidence type="ECO:0000256" key="2">
    <source>
        <dbReference type="ARBA" id="ARBA00022448"/>
    </source>
</evidence>
<evidence type="ECO:0000256" key="4">
    <source>
        <dbReference type="ARBA" id="ARBA00022692"/>
    </source>
</evidence>
<protein>
    <recommendedName>
        <fullName evidence="10">Polysaccharide biosynthesis protein C-terminal domain-containing protein</fullName>
    </recommendedName>
</protein>
<feature type="transmembrane region" description="Helical" evidence="7">
    <location>
        <begin position="380"/>
        <end position="402"/>
    </location>
</feature>
<keyword evidence="9" id="KW-1185">Reference proteome</keyword>
<evidence type="ECO:0000256" key="1">
    <source>
        <dbReference type="ARBA" id="ARBA00004651"/>
    </source>
</evidence>
<evidence type="ECO:0000313" key="8">
    <source>
        <dbReference type="EMBL" id="KIW22596.1"/>
    </source>
</evidence>
<dbReference type="STRING" id="569365.A0A0D1Z4S4"/>
<dbReference type="GO" id="GO:0005886">
    <property type="term" value="C:plasma membrane"/>
    <property type="evidence" value="ECO:0007669"/>
    <property type="project" value="UniProtKB-SubCell"/>
</dbReference>
<feature type="transmembrane region" description="Helical" evidence="7">
    <location>
        <begin position="56"/>
        <end position="76"/>
    </location>
</feature>
<feature type="transmembrane region" description="Helical" evidence="7">
    <location>
        <begin position="482"/>
        <end position="509"/>
    </location>
</feature>
<keyword evidence="2" id="KW-0813">Transport</keyword>
<evidence type="ECO:0000256" key="6">
    <source>
        <dbReference type="ARBA" id="ARBA00023136"/>
    </source>
</evidence>
<evidence type="ECO:0008006" key="10">
    <source>
        <dbReference type="Google" id="ProtNLM"/>
    </source>
</evidence>
<evidence type="ECO:0000256" key="3">
    <source>
        <dbReference type="ARBA" id="ARBA00022475"/>
    </source>
</evidence>
<sequence>MFLPRVARGLLRTTYRYTMLSSKDVVEVTEPISRQADDDREQDTPRDNGVWSRDRFCGALAYNFVGFVLPALYNTLSKLWVANIDSSMVVTVDSYTYIGVVAEVINEGLPRAAWVIIGDKSSRSLSSRIGLTQTLVLFQSIMGLLVSIVILGAAKQFAAGFVPAKVRSASLTYVRISSFSVFSAAVEVAVTNAARALDHPDVPFLISATRFAINIVLDLLIISRFHVGSSKPTVNAQAAIRLGCDFAAAFAGLAYFAIIVFRLHRSHSDLQNAPVPRPSLRALKVLLRPGILTFAESAVRNTFYLWLVSNIVSMGADYATAWGIFNTIRWGLVMVPVQTLEATSNVFTGHKWGQWRKEVGTELQKAKASWKQLRDMATPALTAAAIALAVEVPLCIFLSLFGCKPFAYYLSDSDSVASITAHMWRTIDWCYIFYALCTELATILLSTVPRWYLYQSLVANLFYVLPWAIVCQTAHLSSSDAWSYHAFVFGGSLVFSSFDVLLFVMLWAWKLSRGTLNFDKVRFV</sequence>
<comment type="subcellular location">
    <subcellularLocation>
        <location evidence="1">Cell membrane</location>
        <topology evidence="1">Multi-pass membrane protein</topology>
    </subcellularLocation>
</comment>
<organism evidence="8 9">
    <name type="scientific">Cladophialophora immunda</name>
    <dbReference type="NCBI Taxonomy" id="569365"/>
    <lineage>
        <taxon>Eukaryota</taxon>
        <taxon>Fungi</taxon>
        <taxon>Dikarya</taxon>
        <taxon>Ascomycota</taxon>
        <taxon>Pezizomycotina</taxon>
        <taxon>Eurotiomycetes</taxon>
        <taxon>Chaetothyriomycetidae</taxon>
        <taxon>Chaetothyriales</taxon>
        <taxon>Herpotrichiellaceae</taxon>
        <taxon>Cladophialophora</taxon>
    </lineage>
</organism>
<dbReference type="InterPro" id="IPR052031">
    <property type="entry name" value="Membrane_Transporter-Flippase"/>
</dbReference>
<feature type="transmembrane region" description="Helical" evidence="7">
    <location>
        <begin position="173"/>
        <end position="190"/>
    </location>
</feature>
<accession>A0A0D1Z4S4</accession>
<feature type="transmembrane region" description="Helical" evidence="7">
    <location>
        <begin position="422"/>
        <end position="445"/>
    </location>
</feature>
<evidence type="ECO:0000256" key="5">
    <source>
        <dbReference type="ARBA" id="ARBA00022989"/>
    </source>
</evidence>
<feature type="transmembrane region" description="Helical" evidence="7">
    <location>
        <begin position="202"/>
        <end position="226"/>
    </location>
</feature>
<dbReference type="RefSeq" id="XP_016242812.1">
    <property type="nucleotide sequence ID" value="XM_016398250.1"/>
</dbReference>
<proteinExistence type="predicted"/>